<accession>A0A415E1A4</accession>
<reference evidence="3 4" key="1">
    <citation type="submission" date="2018-08" db="EMBL/GenBank/DDBJ databases">
        <title>A genome reference for cultivated species of the human gut microbiota.</title>
        <authorList>
            <person name="Zou Y."/>
            <person name="Xue W."/>
            <person name="Luo G."/>
        </authorList>
    </citation>
    <scope>NUCLEOTIDE SEQUENCE [LARGE SCALE GENOMIC DNA]</scope>
    <source>
        <strain evidence="3 4">AM07-24</strain>
    </source>
</reference>
<keyword evidence="4" id="KW-1185">Reference proteome</keyword>
<name>A0A415E1A4_9FIRM</name>
<evidence type="ECO:0000313" key="4">
    <source>
        <dbReference type="Proteomes" id="UP000284841"/>
    </source>
</evidence>
<dbReference type="SUPFAM" id="SSF55816">
    <property type="entry name" value="5'-nucleotidase (syn. UDP-sugar hydrolase), C-terminal domain"/>
    <property type="match status" value="1"/>
</dbReference>
<dbReference type="Gene3D" id="3.90.780.10">
    <property type="entry name" value="5'-Nucleotidase, C-terminal domain"/>
    <property type="match status" value="1"/>
</dbReference>
<dbReference type="OrthoDB" id="9798191at2"/>
<dbReference type="InterPro" id="IPR006179">
    <property type="entry name" value="5_nucleotidase/apyrase"/>
</dbReference>
<dbReference type="PROSITE" id="PS51257">
    <property type="entry name" value="PROKAR_LIPOPROTEIN"/>
    <property type="match status" value="1"/>
</dbReference>
<dbReference type="Pfam" id="PF02872">
    <property type="entry name" value="5_nucleotid_C"/>
    <property type="match status" value="1"/>
</dbReference>
<dbReference type="AlphaFoldDB" id="A0A415E1A4"/>
<dbReference type="GO" id="GO:0008253">
    <property type="term" value="F:5'-nucleotidase activity"/>
    <property type="evidence" value="ECO:0007669"/>
    <property type="project" value="TreeGrafter"/>
</dbReference>
<dbReference type="STRING" id="1776384.GCA_900086585_00989"/>
<feature type="domain" description="5'-Nucleotidase C-terminal" evidence="2">
    <location>
        <begin position="444"/>
        <end position="581"/>
    </location>
</feature>
<feature type="chain" id="PRO_5019581767" evidence="1">
    <location>
        <begin position="29"/>
        <end position="625"/>
    </location>
</feature>
<evidence type="ECO:0000259" key="2">
    <source>
        <dbReference type="Pfam" id="PF02872"/>
    </source>
</evidence>
<dbReference type="Proteomes" id="UP000284841">
    <property type="component" value="Unassembled WGS sequence"/>
</dbReference>
<dbReference type="GO" id="GO:0008768">
    <property type="term" value="F:UDP-sugar diphosphatase activity"/>
    <property type="evidence" value="ECO:0007669"/>
    <property type="project" value="TreeGrafter"/>
</dbReference>
<feature type="signal peptide" evidence="1">
    <location>
        <begin position="1"/>
        <end position="28"/>
    </location>
</feature>
<gene>
    <name evidence="3" type="ORF">DW099_12100</name>
</gene>
<dbReference type="InterPro" id="IPR006059">
    <property type="entry name" value="SBP"/>
</dbReference>
<dbReference type="GO" id="GO:0030288">
    <property type="term" value="C:outer membrane-bounded periplasmic space"/>
    <property type="evidence" value="ECO:0007669"/>
    <property type="project" value="TreeGrafter"/>
</dbReference>
<protein>
    <submittedName>
        <fullName evidence="3">Extracellular solute-binding protein</fullName>
    </submittedName>
</protein>
<evidence type="ECO:0000313" key="3">
    <source>
        <dbReference type="EMBL" id="RHJ87432.1"/>
    </source>
</evidence>
<evidence type="ECO:0000256" key="1">
    <source>
        <dbReference type="SAM" id="SignalP"/>
    </source>
</evidence>
<sequence length="625" mass="69112">MKRYKKGFFTAVCLLTMIVISAGCSTKAAEVDEDLLGVSQSDMDKVTITITCNSKLDHFAAAAAERFPNIRLVQDCYTGQYRISEHVADIEHHDFGDLLMVKAGHIPKVNMSDQLIDLSTQPFPVNFNANLLQADENGHITLIPGPLSFNCNIYNKTLFEENNWRVPENYEEFVALVQKINRTGIRGLRNCYFDSASQSYQIYQYSVFSALDTLTQVDGQIWHNKLMSGETVSLNPMKTAFENMQRMMDIGAIKQEDMSVPFNENIEAIANREVAIGGGEIDHIRTLNSSSKDTFCFMPHFSMTDGQGWLLNLGYFFGANKDLQQPGNEKKLSAAMEIMNFIASEEGQELLVEDGLGMMPATIDAEIPDDPALAQIHTQIESGRYIMRPTYDMFSSVLDTDIGAFIRGELSSEEILDRCSLVLKQGPPSVQSLGEASDDFTILQTGCLKADALRAATNTDVSLIGISEVDGYDPVGGIRTKLYKGSIAEDDITRIAQPLMDVPLTTVRTSMTGKELLSLLEYGATSETEQADGKVSRFHPFAVSGLRLAYHLNRDEGERVSAVTLEDGSKLKPEATYTISYIAGAFPKGKFDGKEAGITLTDALKKYITTEKKVAPDKLRIQLNL</sequence>
<dbReference type="PANTHER" id="PTHR11575:SF24">
    <property type="entry name" value="5'-NUCLEOTIDASE"/>
    <property type="match status" value="1"/>
</dbReference>
<dbReference type="SUPFAM" id="SSF53850">
    <property type="entry name" value="Periplasmic binding protein-like II"/>
    <property type="match status" value="1"/>
</dbReference>
<dbReference type="Pfam" id="PF13416">
    <property type="entry name" value="SBP_bac_8"/>
    <property type="match status" value="1"/>
</dbReference>
<proteinExistence type="predicted"/>
<dbReference type="InterPro" id="IPR008334">
    <property type="entry name" value="5'-Nucleotdase_C"/>
</dbReference>
<dbReference type="InterPro" id="IPR036907">
    <property type="entry name" value="5'-Nucleotdase_C_sf"/>
</dbReference>
<dbReference type="GO" id="GO:0009166">
    <property type="term" value="P:nucleotide catabolic process"/>
    <property type="evidence" value="ECO:0007669"/>
    <property type="project" value="InterPro"/>
</dbReference>
<keyword evidence="1" id="KW-0732">Signal</keyword>
<organism evidence="3 4">
    <name type="scientific">Emergencia timonensis</name>
    <dbReference type="NCBI Taxonomy" id="1776384"/>
    <lineage>
        <taxon>Bacteria</taxon>
        <taxon>Bacillati</taxon>
        <taxon>Bacillota</taxon>
        <taxon>Clostridia</taxon>
        <taxon>Peptostreptococcales</taxon>
        <taxon>Anaerovoracaceae</taxon>
        <taxon>Emergencia</taxon>
    </lineage>
</organism>
<dbReference type="RefSeq" id="WP_118335872.1">
    <property type="nucleotide sequence ID" value="NZ_AP025567.1"/>
</dbReference>
<dbReference type="PANTHER" id="PTHR11575">
    <property type="entry name" value="5'-NUCLEOTIDASE-RELATED"/>
    <property type="match status" value="1"/>
</dbReference>
<comment type="caution">
    <text evidence="3">The sequence shown here is derived from an EMBL/GenBank/DDBJ whole genome shotgun (WGS) entry which is preliminary data.</text>
</comment>
<dbReference type="EMBL" id="QRMS01000003">
    <property type="protein sequence ID" value="RHJ87432.1"/>
    <property type="molecule type" value="Genomic_DNA"/>
</dbReference>
<dbReference type="Gene3D" id="3.40.190.10">
    <property type="entry name" value="Periplasmic binding protein-like II"/>
    <property type="match status" value="2"/>
</dbReference>